<proteinExistence type="predicted"/>
<feature type="compositionally biased region" description="Basic residues" evidence="1">
    <location>
        <begin position="204"/>
        <end position="216"/>
    </location>
</feature>
<feature type="compositionally biased region" description="Basic and acidic residues" evidence="1">
    <location>
        <begin position="98"/>
        <end position="110"/>
    </location>
</feature>
<feature type="region of interest" description="Disordered" evidence="1">
    <location>
        <begin position="121"/>
        <end position="216"/>
    </location>
</feature>
<gene>
    <name evidence="2" type="ORF">ZYGM_000550</name>
</gene>
<evidence type="ECO:0000313" key="3">
    <source>
        <dbReference type="Proteomes" id="UP000301737"/>
    </source>
</evidence>
<organism evidence="2 3">
    <name type="scientific">Zygosaccharomyces mellis</name>
    <dbReference type="NCBI Taxonomy" id="42258"/>
    <lineage>
        <taxon>Eukaryota</taxon>
        <taxon>Fungi</taxon>
        <taxon>Dikarya</taxon>
        <taxon>Ascomycota</taxon>
        <taxon>Saccharomycotina</taxon>
        <taxon>Saccharomycetes</taxon>
        <taxon>Saccharomycetales</taxon>
        <taxon>Saccharomycetaceae</taxon>
        <taxon>Zygosaccharomyces</taxon>
    </lineage>
</organism>
<feature type="compositionally biased region" description="Basic and acidic residues" evidence="1">
    <location>
        <begin position="133"/>
        <end position="168"/>
    </location>
</feature>
<feature type="region of interest" description="Disordered" evidence="1">
    <location>
        <begin position="94"/>
        <end position="113"/>
    </location>
</feature>
<dbReference type="EMBL" id="BIMX01000003">
    <property type="protein sequence ID" value="GCE97779.1"/>
    <property type="molecule type" value="Genomic_DNA"/>
</dbReference>
<protein>
    <recommendedName>
        <fullName evidence="4">Exosome complex protein</fullName>
    </recommendedName>
</protein>
<comment type="caution">
    <text evidence="2">The sequence shown here is derived from an EMBL/GenBank/DDBJ whole genome shotgun (WGS) entry which is preliminary data.</text>
</comment>
<evidence type="ECO:0000313" key="2">
    <source>
        <dbReference type="EMBL" id="GCE97779.1"/>
    </source>
</evidence>
<keyword evidence="3" id="KW-1185">Reference proteome</keyword>
<dbReference type="OrthoDB" id="1421013at2759"/>
<dbReference type="Pfam" id="PF04000">
    <property type="entry name" value="Sas10_Utp3"/>
    <property type="match status" value="1"/>
</dbReference>
<reference evidence="2 3" key="1">
    <citation type="submission" date="2019-01" db="EMBL/GenBank/DDBJ databases">
        <title>Draft Genome Sequencing of Zygosaccharomyces mellis Ca-7.</title>
        <authorList>
            <person name="Shiwa Y."/>
            <person name="Kanesaki Y."/>
            <person name="Ishige T."/>
            <person name="Mura K."/>
            <person name="Hori T."/>
            <person name="Tamura T."/>
        </authorList>
    </citation>
    <scope>NUCLEOTIDE SEQUENCE [LARGE SCALE GENOMIC DNA]</scope>
    <source>
        <strain evidence="2 3">Ca-7</strain>
    </source>
</reference>
<dbReference type="Proteomes" id="UP000301737">
    <property type="component" value="Unassembled WGS sequence"/>
</dbReference>
<evidence type="ECO:0000256" key="1">
    <source>
        <dbReference type="SAM" id="MobiDB-lite"/>
    </source>
</evidence>
<dbReference type="InterPro" id="IPR007146">
    <property type="entry name" value="Sas10/Utp3/C1D"/>
</dbReference>
<name>A0A4C2E4X0_9SACH</name>
<feature type="compositionally biased region" description="Low complexity" evidence="1">
    <location>
        <begin position="192"/>
        <end position="203"/>
    </location>
</feature>
<dbReference type="AlphaFoldDB" id="A0A4C2E4X0"/>
<evidence type="ECO:0008006" key="4">
    <source>
        <dbReference type="Google" id="ProtNLM"/>
    </source>
</evidence>
<sequence>MEDINKFRPYIAHLDRQLQDLKPLLERLNAKSLDEQLLLLNNERQRLDLTNTYAYLLSSLMFAHMKVLNYKDMSPVMGELARVKRYMDSAKQLDLSEEERAQNKDEEQNRAKQMMNKALAPSISQANFQGKHTKFESKDDKNSSDEADDNKNREDKLDVGTLKKDLPGRTRGKSKTVKSKSGNQHGKSSKGVNVSSTNTNKSNRVTKPKGKASKSS</sequence>
<accession>A0A4C2E4X0</accession>